<gene>
    <name evidence="1" type="ORF">CCR94_03815</name>
</gene>
<dbReference type="OrthoDB" id="7392124at2"/>
<name>A0A2S6NDT5_9HYPH</name>
<evidence type="ECO:0000313" key="2">
    <source>
        <dbReference type="Proteomes" id="UP000239089"/>
    </source>
</evidence>
<dbReference type="Proteomes" id="UP000239089">
    <property type="component" value="Unassembled WGS sequence"/>
</dbReference>
<dbReference type="RefSeq" id="WP_104506547.1">
    <property type="nucleotide sequence ID" value="NZ_JACIGC010000007.1"/>
</dbReference>
<keyword evidence="2" id="KW-1185">Reference proteome</keyword>
<accession>A0A2S6NDT5</accession>
<dbReference type="InterPro" id="IPR007475">
    <property type="entry name" value="UbiK"/>
</dbReference>
<dbReference type="Pfam" id="PF04380">
    <property type="entry name" value="BMFP"/>
    <property type="match status" value="1"/>
</dbReference>
<dbReference type="AlphaFoldDB" id="A0A2S6NDT5"/>
<proteinExistence type="predicted"/>
<sequence length="90" mass="10025">MQERPRIFEDMSRLFNDAAGAAKNIGKEAETMIKAQVERMMSTMDIVTREEFEAVRDMAIAARNANDALERRIADLEARLAAASAPEAKP</sequence>
<dbReference type="PANTHER" id="PTHR38040">
    <property type="entry name" value="UBIQUINONE BIOSYNTHESIS ACCESSORY FACTOR UBIK"/>
    <property type="match status" value="1"/>
</dbReference>
<comment type="caution">
    <text evidence="1">The sequence shown here is derived from an EMBL/GenBank/DDBJ whole genome shotgun (WGS) entry which is preliminary data.</text>
</comment>
<evidence type="ECO:0000313" key="1">
    <source>
        <dbReference type="EMBL" id="PPQ32776.1"/>
    </source>
</evidence>
<organism evidence="1 2">
    <name type="scientific">Rhodoblastus sphagnicola</name>
    <dbReference type="NCBI Taxonomy" id="333368"/>
    <lineage>
        <taxon>Bacteria</taxon>
        <taxon>Pseudomonadati</taxon>
        <taxon>Pseudomonadota</taxon>
        <taxon>Alphaproteobacteria</taxon>
        <taxon>Hyphomicrobiales</taxon>
        <taxon>Rhodoblastaceae</taxon>
        <taxon>Rhodoblastus</taxon>
    </lineage>
</organism>
<reference evidence="1 2" key="1">
    <citation type="journal article" date="2018" name="Arch. Microbiol.">
        <title>New insights into the metabolic potential of the phototrophic purple bacterium Rhodopila globiformis DSM 161(T) from its draft genome sequence and evidence for a vanadium-dependent nitrogenase.</title>
        <authorList>
            <person name="Imhoff J.F."/>
            <person name="Rahn T."/>
            <person name="Kunzel S."/>
            <person name="Neulinger S.C."/>
        </authorList>
    </citation>
    <scope>NUCLEOTIDE SEQUENCE [LARGE SCALE GENOMIC DNA]</scope>
    <source>
        <strain evidence="1 2">DSM 16996</strain>
    </source>
</reference>
<dbReference type="PANTHER" id="PTHR38040:SF1">
    <property type="entry name" value="UBIQUINONE BIOSYNTHESIS ACCESSORY FACTOR UBIK"/>
    <property type="match status" value="1"/>
</dbReference>
<dbReference type="EMBL" id="NHSJ01000034">
    <property type="protein sequence ID" value="PPQ32776.1"/>
    <property type="molecule type" value="Genomic_DNA"/>
</dbReference>
<protein>
    <submittedName>
        <fullName evidence="1">Pyrroline-5-carboxylate reductase</fullName>
    </submittedName>
</protein>